<dbReference type="GeneID" id="34519118"/>
<evidence type="ECO:0000313" key="15">
    <source>
        <dbReference type="EMBL" id="CDK25719.1"/>
    </source>
</evidence>
<dbReference type="GO" id="GO:0030915">
    <property type="term" value="C:Smc5-Smc6 complex"/>
    <property type="evidence" value="ECO:0007669"/>
    <property type="project" value="TreeGrafter"/>
</dbReference>
<dbReference type="PANTHER" id="PTHR19306">
    <property type="entry name" value="STRUCTURAL MAINTENANCE OF CHROMOSOMES 5,6 SMC5, SMC6"/>
    <property type="match status" value="1"/>
</dbReference>
<organism evidence="15 16">
    <name type="scientific">Kuraishia capsulata CBS 1993</name>
    <dbReference type="NCBI Taxonomy" id="1382522"/>
    <lineage>
        <taxon>Eukaryota</taxon>
        <taxon>Fungi</taxon>
        <taxon>Dikarya</taxon>
        <taxon>Ascomycota</taxon>
        <taxon>Saccharomycotina</taxon>
        <taxon>Pichiomycetes</taxon>
        <taxon>Pichiales</taxon>
        <taxon>Pichiaceae</taxon>
        <taxon>Kuraishia</taxon>
    </lineage>
</organism>
<name>W6MHH7_9ASCO</name>
<evidence type="ECO:0000256" key="3">
    <source>
        <dbReference type="ARBA" id="ARBA00006793"/>
    </source>
</evidence>
<evidence type="ECO:0000256" key="12">
    <source>
        <dbReference type="SAM" id="Coils"/>
    </source>
</evidence>
<keyword evidence="8 12" id="KW-0175">Coiled coil</keyword>
<evidence type="ECO:0000256" key="13">
    <source>
        <dbReference type="SAM" id="MobiDB-lite"/>
    </source>
</evidence>
<dbReference type="GO" id="GO:0035861">
    <property type="term" value="C:site of double-strand break"/>
    <property type="evidence" value="ECO:0007669"/>
    <property type="project" value="TreeGrafter"/>
</dbReference>
<dbReference type="GO" id="GO:0005634">
    <property type="term" value="C:nucleus"/>
    <property type="evidence" value="ECO:0007669"/>
    <property type="project" value="UniProtKB-SubCell"/>
</dbReference>
<dbReference type="AlphaFoldDB" id="W6MHH7"/>
<keyword evidence="10" id="KW-0234">DNA repair</keyword>
<keyword evidence="5" id="KW-0547">Nucleotide-binding</keyword>
<dbReference type="GO" id="GO:0003697">
    <property type="term" value="F:single-stranded DNA binding"/>
    <property type="evidence" value="ECO:0007669"/>
    <property type="project" value="TreeGrafter"/>
</dbReference>
<dbReference type="EMBL" id="HG793126">
    <property type="protein sequence ID" value="CDK25719.1"/>
    <property type="molecule type" value="Genomic_DNA"/>
</dbReference>
<keyword evidence="7" id="KW-0067">ATP-binding</keyword>
<dbReference type="OrthoDB" id="10265785at2759"/>
<comment type="similarity">
    <text evidence="3">Belongs to the SMC family. SMC6 subfamily.</text>
</comment>
<evidence type="ECO:0000259" key="14">
    <source>
        <dbReference type="Pfam" id="PF02463"/>
    </source>
</evidence>
<feature type="region of interest" description="Disordered" evidence="13">
    <location>
        <begin position="1"/>
        <end position="51"/>
    </location>
</feature>
<keyword evidence="9" id="KW-0233">DNA recombination</keyword>
<evidence type="ECO:0000256" key="5">
    <source>
        <dbReference type="ARBA" id="ARBA00022741"/>
    </source>
</evidence>
<feature type="compositionally biased region" description="Acidic residues" evidence="13">
    <location>
        <begin position="10"/>
        <end position="28"/>
    </location>
</feature>
<protein>
    <recommendedName>
        <fullName evidence="14">RecF/RecN/SMC N-terminal domain-containing protein</fullName>
    </recommendedName>
</protein>
<keyword evidence="4" id="KW-0158">Chromosome</keyword>
<sequence length="1108" mass="125264">MPEKRPASDDLIEDFLDSEPDDSLDEDEKGNQSQRGHNVLAQFTQDPQANKRRRLAEAISSSQVSTGSQSNNVRESTAGVIESIRMTNFMCHSNFEVTLGPQTNFIIGKNGSGKSAVLTCLSVCLGAKANETDRGSNLKAMIKNGKNTARLSVTFKNEGMESYLPEVYGNRIIVQRFLKRDGTSGYSMKSVANKTISTKKAELDAMLNHFGITITNPMTVLTQTEAKQFLASSTSEHKFKYFMAGTRLDIAVSDCTKTDQDLKDVRSMLSRNSLILEESAKNFKAARDMYARLQSTDQNRQKLRTLLGRMKWWKQLKMQEQLDHKLANKEKLQALMDQARRKADEAQNSMLALETELQTISDTKLEAESECNRLEAVLSSTKDTAKATQKQSGVLEARLKACTDAIKETNENLQTLEKRIKMEEERLENSDTSTTDGLLVQKSGLERQLTSLDQEKAQLASRKKAEIALHKARLSEITETIAEKDKYIKDLRKELSQNFGRQRDKYWAYGPGLRHLLDEIQRTKTFHSTPFGPLGLSVSMKPGKEGWSQIVENVLNRQMSSFLVQDFHDQKILSGLFRKHKYFGDILVRQLETFDYRNSLPSSDLTSIMDVLNFQDENVKCVFIDEAKINFTCLMTDRSQAEEALIKRPRNVKAFLVPYDRGSATRLMLGDNSNILADPIKFAPARSSKLGSSDPEEALKQEVARQQQEMNELIAEKTTLIASSNTEKAGIEKSLKQITHKITETTDELNDLIALIEDESTDSGKLKGLTEDRDDYISRNIAHNETLTALKAERENNGNRLMGIEARYRAEKEALKAQQQRVSDLKKLMEERHDKLAEFEGESNHYTISYKQKSEKMEILENTIMALEENCGDLHRAAAQVCTLEESGANTETQTEDSIRQEYVATKEAVDSIEKSLGMTREQVISDVKAKREKYLHAKQSLGEAQSMAEKLGESLRERKQNLKTTRKRLCMEVNEAFQQALSIRAFVGELEFDFENGKLSMMVSTKPGEKKRMVESLSGGEKSFTQIAFLLALWKPMQSRIRGLDEFDVFMDQINRRLSLKMILDKVSKNPYCQTLFITPLDVGDVPGVDSPTVHIHQIADPERNVA</sequence>
<evidence type="ECO:0000256" key="10">
    <source>
        <dbReference type="ARBA" id="ARBA00023204"/>
    </source>
</evidence>
<dbReference type="GO" id="GO:0007059">
    <property type="term" value="P:chromosome segregation"/>
    <property type="evidence" value="ECO:0007669"/>
    <property type="project" value="UniProtKB-ARBA"/>
</dbReference>
<evidence type="ECO:0000256" key="7">
    <source>
        <dbReference type="ARBA" id="ARBA00022840"/>
    </source>
</evidence>
<dbReference type="Gene3D" id="3.40.50.300">
    <property type="entry name" value="P-loop containing nucleotide triphosphate hydrolases"/>
    <property type="match status" value="2"/>
</dbReference>
<comment type="subcellular location">
    <subcellularLocation>
        <location evidence="2">Chromosome</location>
    </subcellularLocation>
    <subcellularLocation>
        <location evidence="1">Nucleus</location>
    </subcellularLocation>
</comment>
<evidence type="ECO:0000313" key="16">
    <source>
        <dbReference type="Proteomes" id="UP000019384"/>
    </source>
</evidence>
<dbReference type="PANTHER" id="PTHR19306:SF6">
    <property type="entry name" value="STRUCTURAL MAINTENANCE OF CHROMOSOMES PROTEIN 6"/>
    <property type="match status" value="1"/>
</dbReference>
<accession>W6MHH7</accession>
<evidence type="ECO:0000256" key="11">
    <source>
        <dbReference type="ARBA" id="ARBA00023242"/>
    </source>
</evidence>
<dbReference type="GO" id="GO:0005524">
    <property type="term" value="F:ATP binding"/>
    <property type="evidence" value="ECO:0007669"/>
    <property type="project" value="UniProtKB-KW"/>
</dbReference>
<dbReference type="GO" id="GO:0003684">
    <property type="term" value="F:damaged DNA binding"/>
    <property type="evidence" value="ECO:0007669"/>
    <property type="project" value="TreeGrafter"/>
</dbReference>
<keyword evidence="6" id="KW-0227">DNA damage</keyword>
<dbReference type="STRING" id="1382522.W6MHH7"/>
<proteinExistence type="inferred from homology"/>
<dbReference type="HOGENOM" id="CLU_009063_0_0_1"/>
<dbReference type="Proteomes" id="UP000019384">
    <property type="component" value="Unassembled WGS sequence"/>
</dbReference>
<evidence type="ECO:0000256" key="2">
    <source>
        <dbReference type="ARBA" id="ARBA00004286"/>
    </source>
</evidence>
<dbReference type="RefSeq" id="XP_022457730.1">
    <property type="nucleotide sequence ID" value="XM_022603894.1"/>
</dbReference>
<evidence type="ECO:0000256" key="4">
    <source>
        <dbReference type="ARBA" id="ARBA00022454"/>
    </source>
</evidence>
<keyword evidence="11" id="KW-0539">Nucleus</keyword>
<evidence type="ECO:0000256" key="6">
    <source>
        <dbReference type="ARBA" id="ARBA00022763"/>
    </source>
</evidence>
<evidence type="ECO:0000256" key="1">
    <source>
        <dbReference type="ARBA" id="ARBA00004123"/>
    </source>
</evidence>
<feature type="coiled-coil region" evidence="12">
    <location>
        <begin position="322"/>
        <end position="494"/>
    </location>
</feature>
<reference evidence="15" key="1">
    <citation type="submission" date="2013-12" db="EMBL/GenBank/DDBJ databases">
        <authorList>
            <person name="Genoscope - CEA"/>
        </authorList>
    </citation>
    <scope>NUCLEOTIDE SEQUENCE</scope>
    <source>
        <strain evidence="15">CBS 1993</strain>
    </source>
</reference>
<dbReference type="InterPro" id="IPR027417">
    <property type="entry name" value="P-loop_NTPase"/>
</dbReference>
<keyword evidence="16" id="KW-1185">Reference proteome</keyword>
<gene>
    <name evidence="15" type="ORF">KUCA_T00001689001</name>
</gene>
<feature type="coiled-coil region" evidence="12">
    <location>
        <begin position="801"/>
        <end position="877"/>
    </location>
</feature>
<dbReference type="InterPro" id="IPR003395">
    <property type="entry name" value="RecF/RecN/SMC_N"/>
</dbReference>
<feature type="domain" description="RecF/RecN/SMC N-terminal" evidence="14">
    <location>
        <begin position="81"/>
        <end position="1080"/>
    </location>
</feature>
<reference evidence="15" key="2">
    <citation type="submission" date="2014-02" db="EMBL/GenBank/DDBJ databases">
        <title>Complete DNA sequence of /Kuraishia capsulata/ illustrates novel genomic features among budding yeasts (/Saccharomycotina/).</title>
        <authorList>
            <person name="Morales L."/>
            <person name="Noel B."/>
            <person name="Porcel B."/>
            <person name="Marcet-Houben M."/>
            <person name="Hullo M-F."/>
            <person name="Sacerdot C."/>
            <person name="Tekaia F."/>
            <person name="Leh-Louis V."/>
            <person name="Despons L."/>
            <person name="Khanna V."/>
            <person name="Aury J-M."/>
            <person name="Barbe V."/>
            <person name="Couloux A."/>
            <person name="Labadie K."/>
            <person name="Pelletier E."/>
            <person name="Souciet J-L."/>
            <person name="Boekhout T."/>
            <person name="Gabaldon T."/>
            <person name="Wincker P."/>
            <person name="Dujon B."/>
        </authorList>
    </citation>
    <scope>NUCLEOTIDE SEQUENCE</scope>
    <source>
        <strain evidence="15">CBS 1993</strain>
    </source>
</reference>
<dbReference type="Pfam" id="PF02463">
    <property type="entry name" value="SMC_N"/>
    <property type="match status" value="1"/>
</dbReference>
<dbReference type="SUPFAM" id="SSF52540">
    <property type="entry name" value="P-loop containing nucleoside triphosphate hydrolases"/>
    <property type="match status" value="1"/>
</dbReference>
<dbReference type="GO" id="GO:0000724">
    <property type="term" value="P:double-strand break repair via homologous recombination"/>
    <property type="evidence" value="ECO:0007669"/>
    <property type="project" value="TreeGrafter"/>
</dbReference>
<feature type="compositionally biased region" description="Polar residues" evidence="13">
    <location>
        <begin position="31"/>
        <end position="48"/>
    </location>
</feature>
<evidence type="ECO:0000256" key="8">
    <source>
        <dbReference type="ARBA" id="ARBA00023054"/>
    </source>
</evidence>
<evidence type="ECO:0000256" key="9">
    <source>
        <dbReference type="ARBA" id="ARBA00023172"/>
    </source>
</evidence>